<dbReference type="PANTHER" id="PTHR35446">
    <property type="entry name" value="SI:CH211-175M2.5"/>
    <property type="match status" value="1"/>
</dbReference>
<dbReference type="AlphaFoldDB" id="A0A2U9T3G0"/>
<name>A0A2U9T3G0_9GAMM</name>
<dbReference type="GO" id="GO:0051920">
    <property type="term" value="F:peroxiredoxin activity"/>
    <property type="evidence" value="ECO:0007669"/>
    <property type="project" value="InterPro"/>
</dbReference>
<dbReference type="NCBIfam" id="TIGR00778">
    <property type="entry name" value="ahpD_dom"/>
    <property type="match status" value="1"/>
</dbReference>
<dbReference type="InterPro" id="IPR003779">
    <property type="entry name" value="CMD-like"/>
</dbReference>
<evidence type="ECO:0000259" key="1">
    <source>
        <dbReference type="Pfam" id="PF02627"/>
    </source>
</evidence>
<dbReference type="Gene3D" id="1.20.1290.10">
    <property type="entry name" value="AhpD-like"/>
    <property type="match status" value="1"/>
</dbReference>
<reference evidence="2 4" key="1">
    <citation type="submission" date="2018-05" db="EMBL/GenBank/DDBJ databases">
        <title>The complete genome of Lysobacter maris HZ9B, a marine bacterium antagonistic against terrestrial plant pathogens.</title>
        <authorList>
            <person name="Zhang X.-Q."/>
        </authorList>
    </citation>
    <scope>NUCLEOTIDE SEQUENCE [LARGE SCALE GENOMIC DNA]</scope>
    <source>
        <strain evidence="2 4">HZ9B</strain>
    </source>
</reference>
<dbReference type="Pfam" id="PF02627">
    <property type="entry name" value="CMD"/>
    <property type="match status" value="1"/>
</dbReference>
<dbReference type="Proteomes" id="UP000249447">
    <property type="component" value="Chromosome"/>
</dbReference>
<keyword evidence="4" id="KW-1185">Reference proteome</keyword>
<keyword evidence="2" id="KW-0575">Peroxidase</keyword>
<dbReference type="EMBL" id="VICD02000252">
    <property type="protein sequence ID" value="KAB8172599.1"/>
    <property type="molecule type" value="Genomic_DNA"/>
</dbReference>
<dbReference type="OrthoDB" id="9808310at2"/>
<evidence type="ECO:0000313" key="4">
    <source>
        <dbReference type="Proteomes" id="UP000249447"/>
    </source>
</evidence>
<evidence type="ECO:0000313" key="2">
    <source>
        <dbReference type="EMBL" id="AWV05905.1"/>
    </source>
</evidence>
<dbReference type="InterPro" id="IPR004675">
    <property type="entry name" value="AhpD_core"/>
</dbReference>
<dbReference type="Proteomes" id="UP000320431">
    <property type="component" value="Unassembled WGS sequence"/>
</dbReference>
<reference evidence="3 5" key="2">
    <citation type="submission" date="2019-10" db="EMBL/GenBank/DDBJ databases">
        <title>Lysobacter alkalisoli sp. nov., isolated from saline-alkaline soil.</title>
        <authorList>
            <person name="Sun J.-Q."/>
        </authorList>
    </citation>
    <scope>NUCLEOTIDE SEQUENCE [LARGE SCALE GENOMIC DNA]</scope>
    <source>
        <strain evidence="3 5">KCTC 42381</strain>
    </source>
</reference>
<gene>
    <name evidence="2" type="ORF">C9I47_0179</name>
    <name evidence="3" type="ORF">FKV24_014555</name>
</gene>
<dbReference type="SUPFAM" id="SSF69118">
    <property type="entry name" value="AhpD-like"/>
    <property type="match status" value="1"/>
</dbReference>
<organism evidence="2 4">
    <name type="scientific">Marilutibacter maris</name>
    <dbReference type="NCBI Taxonomy" id="1605891"/>
    <lineage>
        <taxon>Bacteria</taxon>
        <taxon>Pseudomonadati</taxon>
        <taxon>Pseudomonadota</taxon>
        <taxon>Gammaproteobacteria</taxon>
        <taxon>Lysobacterales</taxon>
        <taxon>Lysobacteraceae</taxon>
        <taxon>Marilutibacter</taxon>
    </lineage>
</organism>
<evidence type="ECO:0000313" key="5">
    <source>
        <dbReference type="Proteomes" id="UP000320431"/>
    </source>
</evidence>
<evidence type="ECO:0000313" key="3">
    <source>
        <dbReference type="EMBL" id="KAB8172599.1"/>
    </source>
</evidence>
<dbReference type="RefSeq" id="WP_111265096.1">
    <property type="nucleotide sequence ID" value="NZ_CP029843.1"/>
</dbReference>
<keyword evidence="2" id="KW-0560">Oxidoreductase</keyword>
<sequence>MSRIALIDPRQATAETRPLLEAVTRQLGGVPNFIRVLGQSPAALEAFLGLFSIAGAGRLEPATRERIALAIAQRNSCDYCLSAHTALAAGAGLDGDEVLLNRAGRSRDARAAAAVAFARAVMDNLGDVTQAELQAVREAGYEDAEIVEIIVHVALNTLTNMIGRASQVDIDFPRVGAGELAQVA</sequence>
<dbReference type="KEGG" id="lmb:C9I47_0179"/>
<accession>A0A2U9T3G0</accession>
<feature type="domain" description="Carboxymuconolactone decarboxylase-like" evidence="1">
    <location>
        <begin position="41"/>
        <end position="119"/>
    </location>
</feature>
<dbReference type="EMBL" id="CP029843">
    <property type="protein sequence ID" value="AWV05905.1"/>
    <property type="molecule type" value="Genomic_DNA"/>
</dbReference>
<protein>
    <submittedName>
        <fullName evidence="2">Alkylhydroperoxidase AhpD family core domain protein</fullName>
    </submittedName>
    <submittedName>
        <fullName evidence="3">Carboxymuconolactone decarboxylase family protein</fullName>
    </submittedName>
</protein>
<dbReference type="InterPro" id="IPR029032">
    <property type="entry name" value="AhpD-like"/>
</dbReference>
<proteinExistence type="predicted"/>
<dbReference type="PANTHER" id="PTHR35446:SF3">
    <property type="entry name" value="CMD DOMAIN-CONTAINING PROTEIN"/>
    <property type="match status" value="1"/>
</dbReference>